<name>A0A8E2RU56_9BURK</name>
<feature type="compositionally biased region" description="Basic residues" evidence="1">
    <location>
        <begin position="59"/>
        <end position="69"/>
    </location>
</feature>
<comment type="caution">
    <text evidence="2">The sequence shown here is derived from an EMBL/GenBank/DDBJ whole genome shotgun (WGS) entry which is preliminary data.</text>
</comment>
<evidence type="ECO:0000256" key="1">
    <source>
        <dbReference type="SAM" id="MobiDB-lite"/>
    </source>
</evidence>
<proteinExistence type="predicted"/>
<reference evidence="2 3" key="1">
    <citation type="submission" date="2018-03" db="EMBL/GenBank/DDBJ databases">
        <authorList>
            <person name="Nguyen K."/>
            <person name="Fouts D."/>
            <person name="Sutton G."/>
        </authorList>
    </citation>
    <scope>NUCLEOTIDE SEQUENCE [LARGE SCALE GENOMIC DNA]</scope>
    <source>
        <strain evidence="2 3">AU17135</strain>
    </source>
</reference>
<dbReference type="EMBL" id="PVFZ01000049">
    <property type="protein sequence ID" value="PRF21498.1"/>
    <property type="molecule type" value="Genomic_DNA"/>
</dbReference>
<protein>
    <submittedName>
        <fullName evidence="2">Uncharacterized protein</fullName>
    </submittedName>
</protein>
<sequence length="69" mass="7550">MYAAVGERKGNAVRMTLGEPEQRRSIHAAVCPSSVQLYAAAGERKGKVRRGIGGDSRHTNHRHGAHWKS</sequence>
<gene>
    <name evidence="2" type="ORF">C6P98_18380</name>
</gene>
<feature type="region of interest" description="Disordered" evidence="1">
    <location>
        <begin position="46"/>
        <end position="69"/>
    </location>
</feature>
<accession>A0A8E2RU56</accession>
<evidence type="ECO:0000313" key="3">
    <source>
        <dbReference type="Proteomes" id="UP000237686"/>
    </source>
</evidence>
<organism evidence="2 3">
    <name type="scientific">Burkholderia multivorans</name>
    <dbReference type="NCBI Taxonomy" id="87883"/>
    <lineage>
        <taxon>Bacteria</taxon>
        <taxon>Pseudomonadati</taxon>
        <taxon>Pseudomonadota</taxon>
        <taxon>Betaproteobacteria</taxon>
        <taxon>Burkholderiales</taxon>
        <taxon>Burkholderiaceae</taxon>
        <taxon>Burkholderia</taxon>
        <taxon>Burkholderia cepacia complex</taxon>
    </lineage>
</organism>
<dbReference type="Proteomes" id="UP000237686">
    <property type="component" value="Unassembled WGS sequence"/>
</dbReference>
<evidence type="ECO:0000313" key="2">
    <source>
        <dbReference type="EMBL" id="PRF21498.1"/>
    </source>
</evidence>
<dbReference type="AlphaFoldDB" id="A0A8E2RU56"/>